<dbReference type="Gene3D" id="3.10.180.10">
    <property type="entry name" value="2,3-Dihydroxybiphenyl 1,2-Dioxygenase, domain 1"/>
    <property type="match status" value="1"/>
</dbReference>
<reference evidence="2 3" key="1">
    <citation type="submission" date="2019-05" db="EMBL/GenBank/DDBJ databases">
        <title>Dyadobacter AR-3-8 sp. nov., isolated from arctic soil.</title>
        <authorList>
            <person name="Chaudhary D.K."/>
        </authorList>
    </citation>
    <scope>NUCLEOTIDE SEQUENCE [LARGE SCALE GENOMIC DNA]</scope>
    <source>
        <strain evidence="2 3">AR-3-8</strain>
    </source>
</reference>
<dbReference type="EMBL" id="SZVO01000016">
    <property type="protein sequence ID" value="TKT88071.1"/>
    <property type="molecule type" value="Genomic_DNA"/>
</dbReference>
<dbReference type="PANTHER" id="PTHR33993">
    <property type="entry name" value="GLYOXALASE-RELATED"/>
    <property type="match status" value="1"/>
</dbReference>
<dbReference type="InterPro" id="IPR029068">
    <property type="entry name" value="Glyas_Bleomycin-R_OHBP_Dase"/>
</dbReference>
<proteinExistence type="predicted"/>
<comment type="caution">
    <text evidence="2">The sequence shown here is derived from an EMBL/GenBank/DDBJ whole genome shotgun (WGS) entry which is preliminary data.</text>
</comment>
<dbReference type="AlphaFoldDB" id="A0A4U6CWN2"/>
<dbReference type="SUPFAM" id="SSF54593">
    <property type="entry name" value="Glyoxalase/Bleomycin resistance protein/Dihydroxybiphenyl dioxygenase"/>
    <property type="match status" value="1"/>
</dbReference>
<keyword evidence="3" id="KW-1185">Reference proteome</keyword>
<feature type="domain" description="VOC" evidence="1">
    <location>
        <begin position="12"/>
        <end position="122"/>
    </location>
</feature>
<dbReference type="InterPro" id="IPR004360">
    <property type="entry name" value="Glyas_Fos-R_dOase_dom"/>
</dbReference>
<dbReference type="Pfam" id="PF00903">
    <property type="entry name" value="Glyoxalase"/>
    <property type="match status" value="1"/>
</dbReference>
<dbReference type="InterPro" id="IPR052164">
    <property type="entry name" value="Anthracycline_SecMetBiosynth"/>
</dbReference>
<dbReference type="InterPro" id="IPR037523">
    <property type="entry name" value="VOC_core"/>
</dbReference>
<organism evidence="2 3">
    <name type="scientific">Dyadobacter frigoris</name>
    <dbReference type="NCBI Taxonomy" id="2576211"/>
    <lineage>
        <taxon>Bacteria</taxon>
        <taxon>Pseudomonadati</taxon>
        <taxon>Bacteroidota</taxon>
        <taxon>Cytophagia</taxon>
        <taxon>Cytophagales</taxon>
        <taxon>Spirosomataceae</taxon>
        <taxon>Dyadobacter</taxon>
    </lineage>
</organism>
<protein>
    <submittedName>
        <fullName evidence="2">VOC family protein</fullName>
    </submittedName>
</protein>
<sequence length="127" mass="14247">MENTHPTFANGKVCYIEIPSDDVDVSSAFYETVFGWKIRRRDDGSVSFDDGAGEVSGTWITDRKASTEIGLMISLMVDDINITMKLITKNGGKITEEVGKHLPEITAQFSDPYGNLWGLYQHRRNEV</sequence>
<evidence type="ECO:0000259" key="1">
    <source>
        <dbReference type="PROSITE" id="PS51819"/>
    </source>
</evidence>
<dbReference type="PROSITE" id="PS51819">
    <property type="entry name" value="VOC"/>
    <property type="match status" value="1"/>
</dbReference>
<dbReference type="CDD" id="cd07247">
    <property type="entry name" value="SgaA_N_like"/>
    <property type="match status" value="1"/>
</dbReference>
<dbReference type="OrthoDB" id="9794917at2"/>
<evidence type="ECO:0000313" key="3">
    <source>
        <dbReference type="Proteomes" id="UP000304900"/>
    </source>
</evidence>
<dbReference type="Proteomes" id="UP000304900">
    <property type="component" value="Unassembled WGS sequence"/>
</dbReference>
<evidence type="ECO:0000313" key="2">
    <source>
        <dbReference type="EMBL" id="TKT88071.1"/>
    </source>
</evidence>
<gene>
    <name evidence="2" type="ORF">FDK13_27225</name>
</gene>
<accession>A0A4U6CWN2</accession>
<dbReference type="RefSeq" id="WP_137343185.1">
    <property type="nucleotide sequence ID" value="NZ_BSQH01000008.1"/>
</dbReference>
<name>A0A4U6CWN2_9BACT</name>